<dbReference type="GO" id="GO:0016491">
    <property type="term" value="F:oxidoreductase activity"/>
    <property type="evidence" value="ECO:0007669"/>
    <property type="project" value="InterPro"/>
</dbReference>
<dbReference type="Proteomes" id="UP000232587">
    <property type="component" value="Unassembled WGS sequence"/>
</dbReference>
<keyword evidence="3" id="KW-1185">Reference proteome</keyword>
<evidence type="ECO:0000313" key="3">
    <source>
        <dbReference type="Proteomes" id="UP000232587"/>
    </source>
</evidence>
<dbReference type="Pfam" id="PF01593">
    <property type="entry name" value="Amino_oxidase"/>
    <property type="match status" value="1"/>
</dbReference>
<dbReference type="PANTHER" id="PTHR42923:SF46">
    <property type="entry name" value="AMINE OXIDASE"/>
    <property type="match status" value="1"/>
</dbReference>
<dbReference type="EMBL" id="PHUF01000002">
    <property type="protein sequence ID" value="PKB25271.1"/>
    <property type="molecule type" value="Genomic_DNA"/>
</dbReference>
<accession>A0A2N0I261</accession>
<dbReference type="AlphaFoldDB" id="A0A2N0I261"/>
<dbReference type="RefSeq" id="WP_100866447.1">
    <property type="nucleotide sequence ID" value="NZ_PHUF01000002.1"/>
</dbReference>
<name>A0A2N0I261_9SPHN</name>
<dbReference type="Gene3D" id="3.50.50.60">
    <property type="entry name" value="FAD/NAD(P)-binding domain"/>
    <property type="match status" value="1"/>
</dbReference>
<protein>
    <submittedName>
        <fullName evidence="2">Uncharacterized protein with NAD-binding domain and iron-sulfur cluster</fullName>
    </submittedName>
</protein>
<feature type="domain" description="Amine oxidase" evidence="1">
    <location>
        <begin position="13"/>
        <end position="514"/>
    </location>
</feature>
<gene>
    <name evidence="2" type="ORF">B0I00_0464</name>
</gene>
<dbReference type="InterPro" id="IPR036188">
    <property type="entry name" value="FAD/NAD-bd_sf"/>
</dbReference>
<evidence type="ECO:0000313" key="2">
    <source>
        <dbReference type="EMBL" id="PKB25271.1"/>
    </source>
</evidence>
<reference evidence="2 3" key="1">
    <citation type="submission" date="2017-11" db="EMBL/GenBank/DDBJ databases">
        <title>Genomic Encyclopedia of Type Strains, Phase III (KMG-III): the genomes of soil and plant-associated and newly described type strains.</title>
        <authorList>
            <person name="Whitman W."/>
        </authorList>
    </citation>
    <scope>NUCLEOTIDE SEQUENCE [LARGE SCALE GENOMIC DNA]</scope>
    <source>
        <strain evidence="2 3">CGMCC 1.12274</strain>
    </source>
</reference>
<dbReference type="PANTHER" id="PTHR42923">
    <property type="entry name" value="PROTOPORPHYRINOGEN OXIDASE"/>
    <property type="match status" value="1"/>
</dbReference>
<dbReference type="SUPFAM" id="SSF51905">
    <property type="entry name" value="FAD/NAD(P)-binding domain"/>
    <property type="match status" value="1"/>
</dbReference>
<dbReference type="InterPro" id="IPR050464">
    <property type="entry name" value="Zeta_carotene_desat/Oxidored"/>
</dbReference>
<dbReference type="OrthoDB" id="337830at2"/>
<evidence type="ECO:0000259" key="1">
    <source>
        <dbReference type="Pfam" id="PF01593"/>
    </source>
</evidence>
<dbReference type="InterPro" id="IPR002937">
    <property type="entry name" value="Amino_oxidase"/>
</dbReference>
<organism evidence="2 3">
    <name type="scientific">Novosphingobium kunmingense</name>
    <dbReference type="NCBI Taxonomy" id="1211806"/>
    <lineage>
        <taxon>Bacteria</taxon>
        <taxon>Pseudomonadati</taxon>
        <taxon>Pseudomonadota</taxon>
        <taxon>Alphaproteobacteria</taxon>
        <taxon>Sphingomonadales</taxon>
        <taxon>Sphingomonadaceae</taxon>
        <taxon>Novosphingobium</taxon>
    </lineage>
</organism>
<comment type="caution">
    <text evidence="2">The sequence shown here is derived from an EMBL/GenBank/DDBJ whole genome shotgun (WGS) entry which is preliminary data.</text>
</comment>
<sequence length="557" mass="61230">MATRTIAIFGGGVAGLSAAHELAERSGHGVDFSIHVYEKRSHQLGGKARSIAVPHSARDGRDPLPGEHGFRFFPGFYRHLPDTMTRIPSEGTTVSDCLVVADRMEIARTGAEPIVISARFPHSLDDLRIDFEALFADSGLHLGEARFFAERLWQVLTSCQDRRLAEYEKITWWDFLGAGQRSKAYQNLLVSGLSRSLLANDPMYASVRTVGDTNIQLILGMVSPARPTDRLLNGPTSKVWIEPWRRHLEGLGVQFHLDTAALSFGIENGACTGVEVIEGVTHQTVVADAYVFALPVERMAKVLKQSEARPDAPLKADAILNGVMEVCGNVRWMNGIQFFLYRDVPITHGHLLFADTPWALTGISEAQFWSDEHLPACGDGTVGGILSLCISDWDAPGPLYGKPAKHCTRQQIAEEVWAQAKAAINVGGKVLLEDSNVHSHFLDPDLASHPDAEVSLTDAEPLFVNFIGSWAQRPPAVLPTRNLMLASDYVQTYTDVACMEAANEAARRAVNGVLALFGSTADPCELWPLHEPALLAPFRWHDQRRFDQGLPWDGHIL</sequence>
<proteinExistence type="predicted"/>